<evidence type="ECO:0000313" key="5">
    <source>
        <dbReference type="EMBL" id="XBH22982.1"/>
    </source>
</evidence>
<dbReference type="PANTHER" id="PTHR21666:SF270">
    <property type="entry name" value="MUREIN HYDROLASE ACTIVATOR ENVC"/>
    <property type="match status" value="1"/>
</dbReference>
<organism evidence="5">
    <name type="scientific">Jonesiaceae bacterium BS-20</name>
    <dbReference type="NCBI Taxonomy" id="3120821"/>
    <lineage>
        <taxon>Bacteria</taxon>
        <taxon>Bacillati</taxon>
        <taxon>Actinomycetota</taxon>
        <taxon>Actinomycetes</taxon>
        <taxon>Micrococcales</taxon>
        <taxon>Jonesiaceae</taxon>
    </lineage>
</organism>
<keyword evidence="5" id="KW-0378">Hydrolase</keyword>
<feature type="domain" description="ARB-07466-like C-terminal" evidence="4">
    <location>
        <begin position="337"/>
        <end position="442"/>
    </location>
</feature>
<feature type="region of interest" description="Disordered" evidence="1">
    <location>
        <begin position="1"/>
        <end position="28"/>
    </location>
</feature>
<dbReference type="PANTHER" id="PTHR21666">
    <property type="entry name" value="PEPTIDASE-RELATED"/>
    <property type="match status" value="1"/>
</dbReference>
<keyword evidence="2" id="KW-0472">Membrane</keyword>
<dbReference type="Pfam" id="PF01551">
    <property type="entry name" value="Peptidase_M23"/>
    <property type="match status" value="1"/>
</dbReference>
<dbReference type="CDD" id="cd12797">
    <property type="entry name" value="M23_peptidase"/>
    <property type="match status" value="1"/>
</dbReference>
<feature type="domain" description="M23ase beta-sheet core" evidence="3">
    <location>
        <begin position="501"/>
        <end position="595"/>
    </location>
</feature>
<name>A0AAU7E0T7_9MICO</name>
<dbReference type="SUPFAM" id="SSF51261">
    <property type="entry name" value="Duplicated hybrid motif"/>
    <property type="match status" value="1"/>
</dbReference>
<dbReference type="Pfam" id="PF26571">
    <property type="entry name" value="VldE"/>
    <property type="match status" value="1"/>
</dbReference>
<evidence type="ECO:0000259" key="3">
    <source>
        <dbReference type="Pfam" id="PF01551"/>
    </source>
</evidence>
<proteinExistence type="predicted"/>
<evidence type="ECO:0000256" key="1">
    <source>
        <dbReference type="SAM" id="MobiDB-lite"/>
    </source>
</evidence>
<protein>
    <submittedName>
        <fullName evidence="5">M23 family metallopeptidase</fullName>
        <ecNumber evidence="5">3.4.24.-</ecNumber>
    </submittedName>
</protein>
<dbReference type="InterPro" id="IPR016047">
    <property type="entry name" value="M23ase_b-sheet_dom"/>
</dbReference>
<accession>A0AAU7E0T7</accession>
<dbReference type="EC" id="3.4.24.-" evidence="5"/>
<feature type="transmembrane region" description="Helical" evidence="2">
    <location>
        <begin position="120"/>
        <end position="140"/>
    </location>
</feature>
<feature type="compositionally biased region" description="Low complexity" evidence="1">
    <location>
        <begin position="19"/>
        <end position="28"/>
    </location>
</feature>
<keyword evidence="2" id="KW-1133">Transmembrane helix</keyword>
<keyword evidence="2" id="KW-0812">Transmembrane</keyword>
<dbReference type="InterPro" id="IPR011055">
    <property type="entry name" value="Dup_hybrid_motif"/>
</dbReference>
<dbReference type="GO" id="GO:0004222">
    <property type="term" value="F:metalloendopeptidase activity"/>
    <property type="evidence" value="ECO:0007669"/>
    <property type="project" value="TreeGrafter"/>
</dbReference>
<dbReference type="EMBL" id="CP146203">
    <property type="protein sequence ID" value="XBH22982.1"/>
    <property type="molecule type" value="Genomic_DNA"/>
</dbReference>
<evidence type="ECO:0000259" key="4">
    <source>
        <dbReference type="Pfam" id="PF26571"/>
    </source>
</evidence>
<evidence type="ECO:0000256" key="2">
    <source>
        <dbReference type="SAM" id="Phobius"/>
    </source>
</evidence>
<dbReference type="InterPro" id="IPR058593">
    <property type="entry name" value="ARB_07466-like_C"/>
</dbReference>
<reference evidence="5" key="1">
    <citation type="submission" date="2024-02" db="EMBL/GenBank/DDBJ databases">
        <title>Tomenella chthoni gen. nov. sp. nov., a member of the family Jonesiaceae isolated from bat guano.</title>
        <authorList>
            <person name="Miller S.L."/>
            <person name="King J."/>
            <person name="Sankaranarayanan K."/>
            <person name="Lawson P.A."/>
        </authorList>
    </citation>
    <scope>NUCLEOTIDE SEQUENCE</scope>
    <source>
        <strain evidence="5">BS-20</strain>
    </source>
</reference>
<feature type="compositionally biased region" description="Pro residues" evidence="1">
    <location>
        <begin position="8"/>
        <end position="18"/>
    </location>
</feature>
<dbReference type="InterPro" id="IPR050570">
    <property type="entry name" value="Cell_wall_metabolism_enzyme"/>
</dbReference>
<dbReference type="Gene3D" id="2.70.70.10">
    <property type="entry name" value="Glucose Permease (Domain IIA)"/>
    <property type="match status" value="1"/>
</dbReference>
<dbReference type="AlphaFoldDB" id="A0AAU7E0T7"/>
<sequence>MTSDDLPTPDPSGAPPAPDRSSAQAKGAGAAKAVGAVAGAAGQSKLSSAATTAATLMDSSTTAGEKADAALTAGASTAVGGLAAAATGGNVAVGKAAAAVTDKVAKSETGQKVVGFTRKVITINLVVLLVGGMLAAFAALNAVNMAVAAIVSEEEVLGQKEVGGECVADTAAPSTVEGDGPTWHSGGKLTEEHIGNARTIITVGKDLDVPTYGIIIALATAMQESTLVNLDGGDRDSAGLFQQRPSQGWGDIDEITDPTYASTKFYEGLLKVTGWQDMAVTVAAQTVQRSGHPDAYAKHEPTARAVYAHVTGSSALDGCGTGGAPMNCPALVPASPEKGLTPDALNLARCVAAQYSISAGNIGGVGDRPTNSKSDHPAGRAVDLMVPNWRTTSKTGDAWASWIQDNAAAFGVNYIIWDAKYWYPSQPKDQWKPYSHPSGATDATSMHLDHVHVSVFGNAGTGLDESSGAVTGEWAFPTKPGARITSPYGMRRHPILGYQKMHLGTDFGVGTGTPLYAATGGTVTRASYWGSAGNAVMIEHPGGVITHYFHLSKFNVAVGDKVVAGQQIGLAGATGGVTGPHLHFEMKVNGQYIDPAPFLRARGVL</sequence>
<gene>
    <name evidence="5" type="ORF">V5R04_07165</name>
</gene>